<dbReference type="Proteomes" id="UP001156484">
    <property type="component" value="Chromosome"/>
</dbReference>
<dbReference type="EMBL" id="CP107551">
    <property type="protein sequence ID" value="UYP18777.1"/>
    <property type="molecule type" value="Genomic_DNA"/>
</dbReference>
<keyword evidence="2" id="KW-1185">Reference proteome</keyword>
<organism evidence="1 2">
    <name type="scientific">Rhodococcus sacchari</name>
    <dbReference type="NCBI Taxonomy" id="2962047"/>
    <lineage>
        <taxon>Bacteria</taxon>
        <taxon>Bacillati</taxon>
        <taxon>Actinomycetota</taxon>
        <taxon>Actinomycetes</taxon>
        <taxon>Mycobacteriales</taxon>
        <taxon>Nocardiaceae</taxon>
        <taxon>Rhodococcus</taxon>
    </lineage>
</organism>
<name>A0ACD4DFJ6_9NOCA</name>
<sequence length="446" mass="45984">MSPSPTDTGTRGPLLDPVFGAEQLGSALSDRAWIQALLDVEVALTRTAAALGRVDDAHAEAVAAAAAALADELDPAELGRRSAAGGNAVIPLVSLLRERADAPARAVHVGATSQDVLDTALVLLARRAGILVVTYLRSAAASAARLAATHRDTPMVARTLGQQALPTTFGALAATWLLALDDAADDLERVLTRLPAQYGGAAGTLAAVHPDGMAFADTFADQLGLTRPVAPWHTARNPITTLASTLGVAAGAVAKPATDIALMASTEFGEVAEDAPGGSSAMPHKRNPVAAITARAAARRVPGLVSTILSSTDHEFQRAAGAWHAEWETLCDLLRLTGGAAHRLSDSLAGLHVHTDALARNLDLTGGAILAEKVTAALAEHTEDARAVVTEAAVAGVPLDEAPGITAHLAPDEIRRLLDPTRYLGHAADIADRVLAHHDRHTGEKP</sequence>
<gene>
    <name evidence="1" type="primary">pcaB</name>
    <name evidence="1" type="ORF">OED52_19420</name>
</gene>
<evidence type="ECO:0000313" key="1">
    <source>
        <dbReference type="EMBL" id="UYP18777.1"/>
    </source>
</evidence>
<accession>A0ACD4DFJ6</accession>
<proteinExistence type="predicted"/>
<dbReference type="EC" id="5.5.1.2" evidence="1"/>
<keyword evidence="1" id="KW-0413">Isomerase</keyword>
<reference evidence="1" key="1">
    <citation type="submission" date="2022-10" db="EMBL/GenBank/DDBJ databases">
        <title>Rhodococcus ferula Z13 complete genome.</title>
        <authorList>
            <person name="Long X."/>
            <person name="Zang M."/>
        </authorList>
    </citation>
    <scope>NUCLEOTIDE SEQUENCE</scope>
    <source>
        <strain evidence="1">Z13</strain>
    </source>
</reference>
<protein>
    <submittedName>
        <fullName evidence="1">3-carboxy-cis,cis-muconate cycloisomerase</fullName>
        <ecNumber evidence="1">5.5.1.2</ecNumber>
    </submittedName>
</protein>
<evidence type="ECO:0000313" key="2">
    <source>
        <dbReference type="Proteomes" id="UP001156484"/>
    </source>
</evidence>